<dbReference type="InterPro" id="IPR052911">
    <property type="entry name" value="Corrinoid_activation_enz"/>
</dbReference>
<evidence type="ECO:0000256" key="1">
    <source>
        <dbReference type="SAM" id="MobiDB-lite"/>
    </source>
</evidence>
<feature type="domain" description="4Fe-4S ferredoxin-type" evidence="2">
    <location>
        <begin position="36"/>
        <end position="65"/>
    </location>
</feature>
<dbReference type="AlphaFoldDB" id="A0A1G5AU76"/>
<dbReference type="EMBL" id="FMUX01000001">
    <property type="protein sequence ID" value="SCX81442.1"/>
    <property type="molecule type" value="Genomic_DNA"/>
</dbReference>
<dbReference type="OrthoDB" id="9795268at2"/>
<dbReference type="PANTHER" id="PTHR42895:SF1">
    <property type="entry name" value="IRON-SULFUR CLUSTER PROTEIN"/>
    <property type="match status" value="1"/>
</dbReference>
<organism evidence="3 4">
    <name type="scientific">Desulfoluna spongiiphila</name>
    <dbReference type="NCBI Taxonomy" id="419481"/>
    <lineage>
        <taxon>Bacteria</taxon>
        <taxon>Pseudomonadati</taxon>
        <taxon>Thermodesulfobacteriota</taxon>
        <taxon>Desulfobacteria</taxon>
        <taxon>Desulfobacterales</taxon>
        <taxon>Desulfolunaceae</taxon>
        <taxon>Desulfoluna</taxon>
    </lineage>
</organism>
<dbReference type="InterPro" id="IPR017896">
    <property type="entry name" value="4Fe4S_Fe-S-bd"/>
</dbReference>
<evidence type="ECO:0000259" key="2">
    <source>
        <dbReference type="PROSITE" id="PS51379"/>
    </source>
</evidence>
<dbReference type="SUPFAM" id="SSF54862">
    <property type="entry name" value="4Fe-4S ferredoxins"/>
    <property type="match status" value="1"/>
</dbReference>
<keyword evidence="4" id="KW-1185">Reference proteome</keyword>
<sequence>MKIMRKIIEIDEEKCTGCGLCVPACAEGAIEIIDGKAKVIKDLLCDGLGACIGDCPEDALHIVTREAEAFDEEAVHAHLASREGKEKGAPQPGPGPGGGCPSAALMNFSAPSACQSANVPKDQVSGVSALSHWPVQIRLIPPTAPFLKGADLLVTADCVPVSYPDLHTTYLKGRKVMLGCPKFDDAQSYIEKFRDIFSVAGVKSVTILIMEVPCCSGLPTIVKKGLELSGADVPVEVVVVALDGTIKG</sequence>
<dbReference type="Gene3D" id="3.30.70.20">
    <property type="match status" value="1"/>
</dbReference>
<feature type="compositionally biased region" description="Basic and acidic residues" evidence="1">
    <location>
        <begin position="74"/>
        <end position="88"/>
    </location>
</feature>
<accession>A0A1G5AU76</accession>
<dbReference type="PANTHER" id="PTHR42895">
    <property type="entry name" value="IRON-SULFUR CLUSTER-BINDING PROTEIN-RELATED"/>
    <property type="match status" value="1"/>
</dbReference>
<dbReference type="Pfam" id="PF12837">
    <property type="entry name" value="Fer4_6"/>
    <property type="match status" value="1"/>
</dbReference>
<proteinExistence type="predicted"/>
<protein>
    <submittedName>
        <fullName evidence="3">4Fe-4S binding domain-containing protein</fullName>
    </submittedName>
</protein>
<dbReference type="STRING" id="419481.SAMN05216233_101455"/>
<evidence type="ECO:0000313" key="3">
    <source>
        <dbReference type="EMBL" id="SCX81442.1"/>
    </source>
</evidence>
<dbReference type="Proteomes" id="UP000198870">
    <property type="component" value="Unassembled WGS sequence"/>
</dbReference>
<feature type="region of interest" description="Disordered" evidence="1">
    <location>
        <begin position="74"/>
        <end position="96"/>
    </location>
</feature>
<dbReference type="RefSeq" id="WP_092207757.1">
    <property type="nucleotide sequence ID" value="NZ_FMUX01000001.1"/>
</dbReference>
<name>A0A1G5AU76_9BACT</name>
<reference evidence="3 4" key="1">
    <citation type="submission" date="2016-10" db="EMBL/GenBank/DDBJ databases">
        <authorList>
            <person name="de Groot N.N."/>
        </authorList>
    </citation>
    <scope>NUCLEOTIDE SEQUENCE [LARGE SCALE GENOMIC DNA]</scope>
    <source>
        <strain evidence="3 4">AA1</strain>
    </source>
</reference>
<dbReference type="PROSITE" id="PS51379">
    <property type="entry name" value="4FE4S_FER_2"/>
    <property type="match status" value="2"/>
</dbReference>
<evidence type="ECO:0000313" key="4">
    <source>
        <dbReference type="Proteomes" id="UP000198870"/>
    </source>
</evidence>
<gene>
    <name evidence="3" type="ORF">SAMN05216233_101455</name>
</gene>
<feature type="domain" description="4Fe-4S ferredoxin-type" evidence="2">
    <location>
        <begin position="6"/>
        <end position="35"/>
    </location>
</feature>